<gene>
    <name evidence="1" type="ORF">EWM63_30095</name>
</gene>
<dbReference type="KEGG" id="plue:EWM63_30095"/>
<dbReference type="PANTHER" id="PTHR36455">
    <property type="match status" value="1"/>
</dbReference>
<dbReference type="InterPro" id="IPR008878">
    <property type="entry name" value="Transposase_IS66_Orf2"/>
</dbReference>
<proteinExistence type="predicted"/>
<evidence type="ECO:0008006" key="3">
    <source>
        <dbReference type="Google" id="ProtNLM"/>
    </source>
</evidence>
<organism evidence="1 2">
    <name type="scientific">Pseudoduganella lutea</name>
    <dbReference type="NCBI Taxonomy" id="321985"/>
    <lineage>
        <taxon>Bacteria</taxon>
        <taxon>Pseudomonadati</taxon>
        <taxon>Pseudomonadota</taxon>
        <taxon>Betaproteobacteria</taxon>
        <taxon>Burkholderiales</taxon>
        <taxon>Oxalobacteraceae</taxon>
        <taxon>Telluria group</taxon>
        <taxon>Pseudoduganella</taxon>
    </lineage>
</organism>
<evidence type="ECO:0000313" key="1">
    <source>
        <dbReference type="EMBL" id="QBE66696.1"/>
    </source>
</evidence>
<dbReference type="Proteomes" id="UP000290637">
    <property type="component" value="Chromosome"/>
</dbReference>
<name>A0A4P6L4W0_9BURK</name>
<sequence>MVTATTCLFRGRCCDLSKVLWWSGDGPCLLCKRLKYGRPNWPQASSGTVTLALAQLSMSLELLSDADRNALGDRIRPCRTMGRVSLAACLTPPTCPTISRL</sequence>
<dbReference type="Pfam" id="PF05717">
    <property type="entry name" value="TnpB_IS66"/>
    <property type="match status" value="1"/>
</dbReference>
<accession>A0A4P6L4W0</accession>
<dbReference type="PANTHER" id="PTHR36455:SF1">
    <property type="entry name" value="BLR8292 PROTEIN"/>
    <property type="match status" value="1"/>
</dbReference>
<evidence type="ECO:0000313" key="2">
    <source>
        <dbReference type="Proteomes" id="UP000290637"/>
    </source>
</evidence>
<protein>
    <recommendedName>
        <fullName evidence="3">Transposase</fullName>
    </recommendedName>
</protein>
<keyword evidence="2" id="KW-1185">Reference proteome</keyword>
<reference evidence="1 2" key="1">
    <citation type="submission" date="2019-02" db="EMBL/GenBank/DDBJ databases">
        <title>Draft Genome Sequences of Six Type Strains of the Genus Massilia.</title>
        <authorList>
            <person name="Miess H."/>
            <person name="Frediansyhah A."/>
            <person name="Gross H."/>
        </authorList>
    </citation>
    <scope>NUCLEOTIDE SEQUENCE [LARGE SCALE GENOMIC DNA]</scope>
    <source>
        <strain evidence="1 2">DSM 17473</strain>
    </source>
</reference>
<dbReference type="EMBL" id="CP035913">
    <property type="protein sequence ID" value="QBE66696.1"/>
    <property type="molecule type" value="Genomic_DNA"/>
</dbReference>
<dbReference type="OrthoDB" id="9801450at2"/>
<dbReference type="AlphaFoldDB" id="A0A4P6L4W0"/>
<dbReference type="RefSeq" id="WP_130189803.1">
    <property type="nucleotide sequence ID" value="NZ_CP035913.1"/>
</dbReference>